<sequence>MGKRHNRRRTRSRPRHRDGGVAHSNHIRNPSVDTNSSTSSNASISSTFSTFSTPQSSHFPVANLPAHHWHQTYSAWQTRLRFEQEQAFVRQKEVEAHQLRIFGGEAGDEVSLMEPMLQVVKHLFDGYTDYEDP</sequence>
<name>A0A2T2P9F3_CORCC</name>
<evidence type="ECO:0000313" key="3">
    <source>
        <dbReference type="Proteomes" id="UP000240883"/>
    </source>
</evidence>
<gene>
    <name evidence="2" type="ORF">BS50DRAFT_627543</name>
</gene>
<keyword evidence="3" id="KW-1185">Reference proteome</keyword>
<accession>A0A2T2P9F3</accession>
<evidence type="ECO:0000256" key="1">
    <source>
        <dbReference type="SAM" id="MobiDB-lite"/>
    </source>
</evidence>
<dbReference type="OrthoDB" id="4147798at2759"/>
<dbReference type="AlphaFoldDB" id="A0A2T2P9F3"/>
<feature type="compositionally biased region" description="Basic residues" evidence="1">
    <location>
        <begin position="1"/>
        <end position="16"/>
    </location>
</feature>
<dbReference type="EMBL" id="KZ678128">
    <property type="protein sequence ID" value="PSN74196.1"/>
    <property type="molecule type" value="Genomic_DNA"/>
</dbReference>
<proteinExistence type="predicted"/>
<dbReference type="Proteomes" id="UP000240883">
    <property type="component" value="Unassembled WGS sequence"/>
</dbReference>
<organism evidence="2 3">
    <name type="scientific">Corynespora cassiicola Philippines</name>
    <dbReference type="NCBI Taxonomy" id="1448308"/>
    <lineage>
        <taxon>Eukaryota</taxon>
        <taxon>Fungi</taxon>
        <taxon>Dikarya</taxon>
        <taxon>Ascomycota</taxon>
        <taxon>Pezizomycotina</taxon>
        <taxon>Dothideomycetes</taxon>
        <taxon>Pleosporomycetidae</taxon>
        <taxon>Pleosporales</taxon>
        <taxon>Corynesporascaceae</taxon>
        <taxon>Corynespora</taxon>
    </lineage>
</organism>
<evidence type="ECO:0000313" key="2">
    <source>
        <dbReference type="EMBL" id="PSN74196.1"/>
    </source>
</evidence>
<feature type="region of interest" description="Disordered" evidence="1">
    <location>
        <begin position="1"/>
        <end position="57"/>
    </location>
</feature>
<reference evidence="2 3" key="1">
    <citation type="journal article" date="2018" name="Front. Microbiol.">
        <title>Genome-Wide Analysis of Corynespora cassiicola Leaf Fall Disease Putative Effectors.</title>
        <authorList>
            <person name="Lopez D."/>
            <person name="Ribeiro S."/>
            <person name="Label P."/>
            <person name="Fumanal B."/>
            <person name="Venisse J.S."/>
            <person name="Kohler A."/>
            <person name="de Oliveira R.R."/>
            <person name="Labutti K."/>
            <person name="Lipzen A."/>
            <person name="Lail K."/>
            <person name="Bauer D."/>
            <person name="Ohm R.A."/>
            <person name="Barry K.W."/>
            <person name="Spatafora J."/>
            <person name="Grigoriev I.V."/>
            <person name="Martin F.M."/>
            <person name="Pujade-Renaud V."/>
        </authorList>
    </citation>
    <scope>NUCLEOTIDE SEQUENCE [LARGE SCALE GENOMIC DNA]</scope>
    <source>
        <strain evidence="2 3">Philippines</strain>
    </source>
</reference>
<protein>
    <submittedName>
        <fullName evidence="2">Uncharacterized protein</fullName>
    </submittedName>
</protein>
<feature type="compositionally biased region" description="Low complexity" evidence="1">
    <location>
        <begin position="29"/>
        <end position="57"/>
    </location>
</feature>